<sequence>MEVRVNALQSLAYGLVPSVSAGTTGEEKERYNKIPGDSEEAKRTHIMNAIAKDSGTMEVFARAAKGLVIPFRVQ</sequence>
<proteinExistence type="predicted"/>
<reference evidence="1" key="1">
    <citation type="journal article" date="2015" name="Nature">
        <title>Complex archaea that bridge the gap between prokaryotes and eukaryotes.</title>
        <authorList>
            <person name="Spang A."/>
            <person name="Saw J.H."/>
            <person name="Jorgensen S.L."/>
            <person name="Zaremba-Niedzwiedzka K."/>
            <person name="Martijn J."/>
            <person name="Lind A.E."/>
            <person name="van Eijk R."/>
            <person name="Schleper C."/>
            <person name="Guy L."/>
            <person name="Ettema T.J."/>
        </authorList>
    </citation>
    <scope>NUCLEOTIDE SEQUENCE</scope>
</reference>
<comment type="caution">
    <text evidence="1">The sequence shown here is derived from an EMBL/GenBank/DDBJ whole genome shotgun (WGS) entry which is preliminary data.</text>
</comment>
<accession>A0A0F9G6F9</accession>
<dbReference type="AlphaFoldDB" id="A0A0F9G6F9"/>
<name>A0A0F9G6F9_9ZZZZ</name>
<protein>
    <submittedName>
        <fullName evidence="1">Uncharacterized protein</fullName>
    </submittedName>
</protein>
<evidence type="ECO:0000313" key="1">
    <source>
        <dbReference type="EMBL" id="KKL65135.1"/>
    </source>
</evidence>
<gene>
    <name evidence="1" type="ORF">LCGC14_2157980</name>
</gene>
<organism evidence="1">
    <name type="scientific">marine sediment metagenome</name>
    <dbReference type="NCBI Taxonomy" id="412755"/>
    <lineage>
        <taxon>unclassified sequences</taxon>
        <taxon>metagenomes</taxon>
        <taxon>ecological metagenomes</taxon>
    </lineage>
</organism>
<dbReference type="EMBL" id="LAZR01027629">
    <property type="protein sequence ID" value="KKL65135.1"/>
    <property type="molecule type" value="Genomic_DNA"/>
</dbReference>